<organism evidence="2 3">
    <name type="scientific">Zymoseptoria tritici (strain ST99CH_3D7)</name>
    <dbReference type="NCBI Taxonomy" id="1276538"/>
    <lineage>
        <taxon>Eukaryota</taxon>
        <taxon>Fungi</taxon>
        <taxon>Dikarya</taxon>
        <taxon>Ascomycota</taxon>
        <taxon>Pezizomycotina</taxon>
        <taxon>Dothideomycetes</taxon>
        <taxon>Dothideomycetidae</taxon>
        <taxon>Mycosphaerellales</taxon>
        <taxon>Mycosphaerellaceae</taxon>
        <taxon>Zymoseptoria</taxon>
    </lineage>
</organism>
<dbReference type="EMBL" id="LT853694">
    <property type="protein sequence ID" value="SMQ48696.1"/>
    <property type="molecule type" value="Genomic_DNA"/>
</dbReference>
<accession>A0A1X7RMQ5</accession>
<dbReference type="Proteomes" id="UP000215127">
    <property type="component" value="Chromosome 3"/>
</dbReference>
<dbReference type="CDD" id="cd18186">
    <property type="entry name" value="BTB_POZ_ZBTB_KLHL-like"/>
    <property type="match status" value="1"/>
</dbReference>
<sequence>MNSAGSHYDRRLESPMVIVRVGQGSGAKDFRVPQDVLCACSTWFTNALKADRFVEGQTRHIRLPEDSVSTFEAFVAFAYEGRLSFTLANTLARGDDFQYALDIWNFGEKYMLPHLQDAAVISACIFLNEDNVPFDTLGRCFDLAATETSPFRIIIADYAVHRMSRGGEHIGIAVEQHLGGCSGFLRAFHSSQKASGDLAKIEFPRYRTPARAGKQLFKTKGDGETWREGEDKIWTQASKWDPTSSVECGGCGLYSTSRFEGLAQCRTCDKLASCNCDQEQWFITCRECESSND</sequence>
<dbReference type="AlphaFoldDB" id="A0A1X7RMQ5"/>
<evidence type="ECO:0000313" key="3">
    <source>
        <dbReference type="Proteomes" id="UP000215127"/>
    </source>
</evidence>
<protein>
    <recommendedName>
        <fullName evidence="1">BTB domain-containing protein</fullName>
    </recommendedName>
</protein>
<name>A0A1X7RMQ5_ZYMT9</name>
<dbReference type="STRING" id="1276538.A0A1X7RMQ5"/>
<gene>
    <name evidence="2" type="ORF">ZT3D7_G3846</name>
</gene>
<dbReference type="PANTHER" id="PTHR47843:SF2">
    <property type="entry name" value="BTB DOMAIN-CONTAINING PROTEIN"/>
    <property type="match status" value="1"/>
</dbReference>
<keyword evidence="3" id="KW-1185">Reference proteome</keyword>
<evidence type="ECO:0000313" key="2">
    <source>
        <dbReference type="EMBL" id="SMQ48696.1"/>
    </source>
</evidence>
<feature type="domain" description="BTB" evidence="1">
    <location>
        <begin position="15"/>
        <end position="87"/>
    </location>
</feature>
<dbReference type="Gene3D" id="3.30.710.10">
    <property type="entry name" value="Potassium Channel Kv1.1, Chain A"/>
    <property type="match status" value="1"/>
</dbReference>
<dbReference type="SUPFAM" id="SSF54695">
    <property type="entry name" value="POZ domain"/>
    <property type="match status" value="1"/>
</dbReference>
<dbReference type="InterPro" id="IPR011333">
    <property type="entry name" value="SKP1/BTB/POZ_sf"/>
</dbReference>
<evidence type="ECO:0000259" key="1">
    <source>
        <dbReference type="PROSITE" id="PS50097"/>
    </source>
</evidence>
<proteinExistence type="predicted"/>
<reference evidence="2 3" key="1">
    <citation type="submission" date="2016-06" db="EMBL/GenBank/DDBJ databases">
        <authorList>
            <person name="Kjaerup R.B."/>
            <person name="Dalgaard T.S."/>
            <person name="Juul-Madsen H.R."/>
        </authorList>
    </citation>
    <scope>NUCLEOTIDE SEQUENCE [LARGE SCALE GENOMIC DNA]</scope>
</reference>
<dbReference type="InterPro" id="IPR000210">
    <property type="entry name" value="BTB/POZ_dom"/>
</dbReference>
<dbReference type="PROSITE" id="PS50097">
    <property type="entry name" value="BTB"/>
    <property type="match status" value="1"/>
</dbReference>
<dbReference type="Pfam" id="PF00651">
    <property type="entry name" value="BTB"/>
    <property type="match status" value="1"/>
</dbReference>
<dbReference type="PANTHER" id="PTHR47843">
    <property type="entry name" value="BTB DOMAIN-CONTAINING PROTEIN-RELATED"/>
    <property type="match status" value="1"/>
</dbReference>